<reference evidence="5" key="1">
    <citation type="submission" date="2018-06" db="EMBL/GenBank/DDBJ databases">
        <authorList>
            <person name="Zhirakovskaya E."/>
        </authorList>
    </citation>
    <scope>NUCLEOTIDE SEQUENCE</scope>
</reference>
<dbReference type="EC" id="1.7.1.13" evidence="5"/>
<keyword evidence="3" id="KW-0521">NADP</keyword>
<evidence type="ECO:0000256" key="3">
    <source>
        <dbReference type="ARBA" id="ARBA00022857"/>
    </source>
</evidence>
<dbReference type="GO" id="GO:0008616">
    <property type="term" value="P:tRNA queuosine(34) biosynthetic process"/>
    <property type="evidence" value="ECO:0007669"/>
    <property type="project" value="UniProtKB-KW"/>
</dbReference>
<dbReference type="SUPFAM" id="SSF55620">
    <property type="entry name" value="Tetrahydrobiopterin biosynthesis enzymes-like"/>
    <property type="match status" value="1"/>
</dbReference>
<evidence type="ECO:0000313" key="5">
    <source>
        <dbReference type="EMBL" id="VAW31102.1"/>
    </source>
</evidence>
<keyword evidence="1" id="KW-0963">Cytoplasm</keyword>
<dbReference type="InterPro" id="IPR050084">
    <property type="entry name" value="NADPH_dep_7-cyano-7-deazaG_red"/>
</dbReference>
<keyword evidence="2" id="KW-0671">Queuosine biosynthesis</keyword>
<dbReference type="PANTHER" id="PTHR34354">
    <property type="entry name" value="NADPH-DEPENDENT 7-CYANO-7-DEAZAGUANINE REDUCTASE"/>
    <property type="match status" value="1"/>
</dbReference>
<gene>
    <name evidence="5" type="ORF">MNBD_CHLOROFLEXI01-4360</name>
</gene>
<organism evidence="5">
    <name type="scientific">hydrothermal vent metagenome</name>
    <dbReference type="NCBI Taxonomy" id="652676"/>
    <lineage>
        <taxon>unclassified sequences</taxon>
        <taxon>metagenomes</taxon>
        <taxon>ecological metagenomes</taxon>
    </lineage>
</organism>
<dbReference type="NCBIfam" id="TIGR03139">
    <property type="entry name" value="QueF-II"/>
    <property type="match status" value="1"/>
</dbReference>
<dbReference type="AlphaFoldDB" id="A0A3B0UXB0"/>
<dbReference type="HAMAP" id="MF_00818">
    <property type="entry name" value="QueF_type1"/>
    <property type="match status" value="1"/>
</dbReference>
<dbReference type="EMBL" id="UOEU01000156">
    <property type="protein sequence ID" value="VAW31102.1"/>
    <property type="molecule type" value="Genomic_DNA"/>
</dbReference>
<dbReference type="InterPro" id="IPR043133">
    <property type="entry name" value="GTP-CH-I_C/QueF"/>
</dbReference>
<dbReference type="PANTHER" id="PTHR34354:SF1">
    <property type="entry name" value="NADPH-DEPENDENT 7-CYANO-7-DEAZAGUANINE REDUCTASE"/>
    <property type="match status" value="1"/>
</dbReference>
<accession>A0A3B0UXB0</accession>
<dbReference type="Gene3D" id="3.30.1130.10">
    <property type="match status" value="1"/>
</dbReference>
<dbReference type="GO" id="GO:0005737">
    <property type="term" value="C:cytoplasm"/>
    <property type="evidence" value="ECO:0007669"/>
    <property type="project" value="InterPro"/>
</dbReference>
<keyword evidence="4 5" id="KW-0560">Oxidoreductase</keyword>
<sequence length="130" mass="14687">MNPDFKALGKPMNVPSKELETFPAPPHITSVVFTTDELTSFCPVTEQPDFNSVRIEYVPDKLCVESKSLKLYLWTFREERIFGEGLASQIAQDIFIQLQPISCRVVLEQAIRGGLEMTAVAEQHRNEETG</sequence>
<proteinExistence type="inferred from homology"/>
<name>A0A3B0UXB0_9ZZZZ</name>
<dbReference type="InterPro" id="IPR029500">
    <property type="entry name" value="QueF"/>
</dbReference>
<evidence type="ECO:0000256" key="1">
    <source>
        <dbReference type="ARBA" id="ARBA00022490"/>
    </source>
</evidence>
<protein>
    <submittedName>
        <fullName evidence="5">NADPH-dependent 7-cyano-7-deazaguanine reductase</fullName>
        <ecNumber evidence="5">1.7.1.13</ecNumber>
    </submittedName>
</protein>
<dbReference type="Pfam" id="PF14489">
    <property type="entry name" value="QueF"/>
    <property type="match status" value="1"/>
</dbReference>
<evidence type="ECO:0000256" key="4">
    <source>
        <dbReference type="ARBA" id="ARBA00023002"/>
    </source>
</evidence>
<dbReference type="GO" id="GO:0033739">
    <property type="term" value="F:preQ1 synthase activity"/>
    <property type="evidence" value="ECO:0007669"/>
    <property type="project" value="UniProtKB-EC"/>
</dbReference>
<evidence type="ECO:0000256" key="2">
    <source>
        <dbReference type="ARBA" id="ARBA00022785"/>
    </source>
</evidence>
<dbReference type="InterPro" id="IPR016856">
    <property type="entry name" value="QueF_type1"/>
</dbReference>